<evidence type="ECO:0000256" key="1">
    <source>
        <dbReference type="ARBA" id="ARBA00009796"/>
    </source>
</evidence>
<dbReference type="Pfam" id="PF10417">
    <property type="entry name" value="1-cysPrx_C"/>
    <property type="match status" value="1"/>
</dbReference>
<sequence>MSVLVGKTAPDFTAPAVMGDNSINENFRLSEFAKGKYAVLFFWPLDFTFVCPSEIIAFDHRWDEFQKRNCEVIGVSVDSQYTHLAWKNTPVDKGGVGKLRFPMVADLTQSIARDYDVLTTGGVALRGTFLIDRDMVVRHQVINDLPLGRNIDEAIRMVDALQFSEEHGEVCPAGWQQGKPGMKANPEGVADYLSQHAGAL</sequence>
<proteinExistence type="inferred from homology"/>
<dbReference type="EMBL" id="JBBPCO010000001">
    <property type="protein sequence ID" value="MEK8088286.1"/>
    <property type="molecule type" value="Genomic_DNA"/>
</dbReference>
<dbReference type="InterPro" id="IPR013766">
    <property type="entry name" value="Thioredoxin_domain"/>
</dbReference>
<keyword evidence="7" id="KW-1185">Reference proteome</keyword>
<dbReference type="SUPFAM" id="SSF52833">
    <property type="entry name" value="Thioredoxin-like"/>
    <property type="match status" value="1"/>
</dbReference>
<comment type="caution">
    <text evidence="6">The sequence shown here is derived from an EMBL/GenBank/DDBJ whole genome shotgun (WGS) entry which is preliminary data.</text>
</comment>
<dbReference type="PANTHER" id="PTHR10681">
    <property type="entry name" value="THIOREDOXIN PEROXIDASE"/>
    <property type="match status" value="1"/>
</dbReference>
<accession>A0ABU9D4R3</accession>
<protein>
    <recommendedName>
        <fullName evidence="3">Thioredoxin peroxidase</fullName>
    </recommendedName>
</protein>
<dbReference type="Proteomes" id="UP001446205">
    <property type="component" value="Unassembled WGS sequence"/>
</dbReference>
<reference evidence="6 7" key="1">
    <citation type="submission" date="2024-04" db="EMBL/GenBank/DDBJ databases">
        <authorList>
            <person name="Abashina T."/>
            <person name="Shaikin A."/>
        </authorList>
    </citation>
    <scope>NUCLEOTIDE SEQUENCE [LARGE SCALE GENOMIC DNA]</scope>
    <source>
        <strain evidence="6 7">AAFK</strain>
    </source>
</reference>
<gene>
    <name evidence="6" type="ORF">WOB96_00775</name>
</gene>
<name>A0ABU9D4R3_9PROT</name>
<dbReference type="PANTHER" id="PTHR10681:SF128">
    <property type="entry name" value="THIOREDOXIN-DEPENDENT PEROXIDE REDUCTASE, MITOCHONDRIAL"/>
    <property type="match status" value="1"/>
</dbReference>
<dbReference type="InterPro" id="IPR036249">
    <property type="entry name" value="Thioredoxin-like_sf"/>
</dbReference>
<dbReference type="InterPro" id="IPR024706">
    <property type="entry name" value="Peroxiredoxin_AhpC-typ"/>
</dbReference>
<evidence type="ECO:0000256" key="4">
    <source>
        <dbReference type="ARBA" id="ARBA00037420"/>
    </source>
</evidence>
<comment type="function">
    <text evidence="4">Thiol-specific peroxidase that catalyzes the reduction of hydrogen peroxide and organic hydroperoxides to water and alcohols, respectively. Plays a role in cell protection against oxidative stress by detoxifying peroxides.</text>
</comment>
<dbReference type="RefSeq" id="WP_341369352.1">
    <property type="nucleotide sequence ID" value="NZ_JBBPCO010000001.1"/>
</dbReference>
<keyword evidence="2 6" id="KW-0560">Oxidoreductase</keyword>
<feature type="domain" description="Thioredoxin" evidence="5">
    <location>
        <begin position="3"/>
        <end position="163"/>
    </location>
</feature>
<dbReference type="InterPro" id="IPR050217">
    <property type="entry name" value="Peroxiredoxin"/>
</dbReference>
<organism evidence="6 7">
    <name type="scientific">Thermithiobacillus plumbiphilus</name>
    <dbReference type="NCBI Taxonomy" id="1729899"/>
    <lineage>
        <taxon>Bacteria</taxon>
        <taxon>Pseudomonadati</taxon>
        <taxon>Pseudomonadota</taxon>
        <taxon>Acidithiobacillia</taxon>
        <taxon>Acidithiobacillales</taxon>
        <taxon>Thermithiobacillaceae</taxon>
        <taxon>Thermithiobacillus</taxon>
    </lineage>
</organism>
<evidence type="ECO:0000313" key="7">
    <source>
        <dbReference type="Proteomes" id="UP001446205"/>
    </source>
</evidence>
<evidence type="ECO:0000313" key="6">
    <source>
        <dbReference type="EMBL" id="MEK8088286.1"/>
    </source>
</evidence>
<dbReference type="Gene3D" id="3.40.30.10">
    <property type="entry name" value="Glutaredoxin"/>
    <property type="match status" value="1"/>
</dbReference>
<dbReference type="PIRSF" id="PIRSF000239">
    <property type="entry name" value="AHPC"/>
    <property type="match status" value="1"/>
</dbReference>
<evidence type="ECO:0000259" key="5">
    <source>
        <dbReference type="PROSITE" id="PS51352"/>
    </source>
</evidence>
<evidence type="ECO:0000256" key="2">
    <source>
        <dbReference type="ARBA" id="ARBA00023002"/>
    </source>
</evidence>
<comment type="similarity">
    <text evidence="1">Belongs to the peroxiredoxin family. AhpC/Prx1 subfamily.</text>
</comment>
<dbReference type="PROSITE" id="PS51352">
    <property type="entry name" value="THIOREDOXIN_2"/>
    <property type="match status" value="1"/>
</dbReference>
<dbReference type="CDD" id="cd03015">
    <property type="entry name" value="PRX_Typ2cys"/>
    <property type="match status" value="1"/>
</dbReference>
<dbReference type="Pfam" id="PF00578">
    <property type="entry name" value="AhpC-TSA"/>
    <property type="match status" value="1"/>
</dbReference>
<keyword evidence="6" id="KW-0575">Peroxidase</keyword>
<dbReference type="GO" id="GO:0004601">
    <property type="term" value="F:peroxidase activity"/>
    <property type="evidence" value="ECO:0007669"/>
    <property type="project" value="UniProtKB-KW"/>
</dbReference>
<evidence type="ECO:0000256" key="3">
    <source>
        <dbReference type="ARBA" id="ARBA00032824"/>
    </source>
</evidence>
<dbReference type="InterPro" id="IPR000866">
    <property type="entry name" value="AhpC/TSA"/>
</dbReference>
<dbReference type="InterPro" id="IPR019479">
    <property type="entry name" value="Peroxiredoxin_C"/>
</dbReference>